<dbReference type="PANTHER" id="PTHR30537:SF31">
    <property type="entry name" value="TRANSCRIPTIONAL REGULATOR, LYSR FAMILY"/>
    <property type="match status" value="1"/>
</dbReference>
<keyword evidence="3 6" id="KW-0238">DNA-binding</keyword>
<evidence type="ECO:0000313" key="6">
    <source>
        <dbReference type="EMBL" id="RBP35139.1"/>
    </source>
</evidence>
<evidence type="ECO:0000259" key="5">
    <source>
        <dbReference type="PROSITE" id="PS50931"/>
    </source>
</evidence>
<dbReference type="EMBL" id="QNRQ01000019">
    <property type="protein sequence ID" value="RBP35139.1"/>
    <property type="molecule type" value="Genomic_DNA"/>
</dbReference>
<organism evidence="6 7">
    <name type="scientific">Eoetvoesiella caeni</name>
    <dbReference type="NCBI Taxonomy" id="645616"/>
    <lineage>
        <taxon>Bacteria</taxon>
        <taxon>Pseudomonadati</taxon>
        <taxon>Pseudomonadota</taxon>
        <taxon>Betaproteobacteria</taxon>
        <taxon>Burkholderiales</taxon>
        <taxon>Alcaligenaceae</taxon>
        <taxon>Eoetvoesiella</taxon>
    </lineage>
</organism>
<dbReference type="PROSITE" id="PS50931">
    <property type="entry name" value="HTH_LYSR"/>
    <property type="match status" value="1"/>
</dbReference>
<keyword evidence="4" id="KW-0804">Transcription</keyword>
<sequence length="316" mass="34028">MTRRHSIEEFGPERVSKNDCAADDLILLAEVVDAGGFGAASLRTGVSKSRLSRRIATLEEQLGVTLLLRNSRNFEVTEIGRQLYQHGRRVRAETYAATTLAKDNQGEPYGTLRVACPTALVSEYVGRIASEFALANPRVRICLNTTMGTAASQASHADLVLVPSVKGLPDSDMIVQRLAVFRYVLVATPAVAEAAGRPVHPNALEGVDAIGWGGTEESVRWHLEGPGQEHVEVETRVRFSSDNLMVICEAALAGLGVARLPEALCRPYIEKGRLCVVTPGWAPPSGSIRIFVGKAVEQLLSPCLGKSIAEHNGKLI</sequence>
<dbReference type="InterPro" id="IPR036388">
    <property type="entry name" value="WH-like_DNA-bd_sf"/>
</dbReference>
<reference evidence="6 7" key="1">
    <citation type="submission" date="2018-06" db="EMBL/GenBank/DDBJ databases">
        <title>Genomic Encyclopedia of Type Strains, Phase IV (KMG-IV): sequencing the most valuable type-strain genomes for metagenomic binning, comparative biology and taxonomic classification.</title>
        <authorList>
            <person name="Goeker M."/>
        </authorList>
    </citation>
    <scope>NUCLEOTIDE SEQUENCE [LARGE SCALE GENOMIC DNA]</scope>
    <source>
        <strain evidence="6 7">DSM 25520</strain>
    </source>
</reference>
<evidence type="ECO:0000256" key="3">
    <source>
        <dbReference type="ARBA" id="ARBA00023125"/>
    </source>
</evidence>
<dbReference type="Pfam" id="PF03466">
    <property type="entry name" value="LysR_substrate"/>
    <property type="match status" value="1"/>
</dbReference>
<dbReference type="InterPro" id="IPR000847">
    <property type="entry name" value="LysR_HTH_N"/>
</dbReference>
<dbReference type="Proteomes" id="UP000253628">
    <property type="component" value="Unassembled WGS sequence"/>
</dbReference>
<keyword evidence="2" id="KW-0805">Transcription regulation</keyword>
<feature type="domain" description="HTH lysR-type" evidence="5">
    <location>
        <begin position="23"/>
        <end position="77"/>
    </location>
</feature>
<accession>A0A366GZY9</accession>
<dbReference type="GO" id="GO:0043565">
    <property type="term" value="F:sequence-specific DNA binding"/>
    <property type="evidence" value="ECO:0007669"/>
    <property type="project" value="TreeGrafter"/>
</dbReference>
<evidence type="ECO:0000256" key="4">
    <source>
        <dbReference type="ARBA" id="ARBA00023163"/>
    </source>
</evidence>
<dbReference type="InterPro" id="IPR036390">
    <property type="entry name" value="WH_DNA-bd_sf"/>
</dbReference>
<evidence type="ECO:0000256" key="1">
    <source>
        <dbReference type="ARBA" id="ARBA00009437"/>
    </source>
</evidence>
<dbReference type="Pfam" id="PF00126">
    <property type="entry name" value="HTH_1"/>
    <property type="match status" value="1"/>
</dbReference>
<comment type="caution">
    <text evidence="6">The sequence shown here is derived from an EMBL/GenBank/DDBJ whole genome shotgun (WGS) entry which is preliminary data.</text>
</comment>
<protein>
    <submittedName>
        <fullName evidence="6">DNA-binding transcriptional LysR family regulator</fullName>
    </submittedName>
</protein>
<dbReference type="GO" id="GO:0003700">
    <property type="term" value="F:DNA-binding transcription factor activity"/>
    <property type="evidence" value="ECO:0007669"/>
    <property type="project" value="InterPro"/>
</dbReference>
<dbReference type="CDD" id="cd08422">
    <property type="entry name" value="PBP2_CrgA_like"/>
    <property type="match status" value="1"/>
</dbReference>
<dbReference type="PANTHER" id="PTHR30537">
    <property type="entry name" value="HTH-TYPE TRANSCRIPTIONAL REGULATOR"/>
    <property type="match status" value="1"/>
</dbReference>
<dbReference type="InterPro" id="IPR005119">
    <property type="entry name" value="LysR_subst-bd"/>
</dbReference>
<dbReference type="AlphaFoldDB" id="A0A366GZY9"/>
<dbReference type="GO" id="GO:0006351">
    <property type="term" value="P:DNA-templated transcription"/>
    <property type="evidence" value="ECO:0007669"/>
    <property type="project" value="TreeGrafter"/>
</dbReference>
<proteinExistence type="inferred from homology"/>
<keyword evidence="7" id="KW-1185">Reference proteome</keyword>
<evidence type="ECO:0000313" key="7">
    <source>
        <dbReference type="Proteomes" id="UP000253628"/>
    </source>
</evidence>
<dbReference type="SUPFAM" id="SSF53850">
    <property type="entry name" value="Periplasmic binding protein-like II"/>
    <property type="match status" value="1"/>
</dbReference>
<name>A0A366GZY9_9BURK</name>
<evidence type="ECO:0000256" key="2">
    <source>
        <dbReference type="ARBA" id="ARBA00023015"/>
    </source>
</evidence>
<dbReference type="Gene3D" id="1.10.10.10">
    <property type="entry name" value="Winged helix-like DNA-binding domain superfamily/Winged helix DNA-binding domain"/>
    <property type="match status" value="1"/>
</dbReference>
<feature type="non-terminal residue" evidence="6">
    <location>
        <position position="316"/>
    </location>
</feature>
<dbReference type="Gene3D" id="3.40.190.290">
    <property type="match status" value="1"/>
</dbReference>
<gene>
    <name evidence="6" type="ORF">DFR37_1191</name>
</gene>
<comment type="similarity">
    <text evidence="1">Belongs to the LysR transcriptional regulatory family.</text>
</comment>
<dbReference type="InterPro" id="IPR058163">
    <property type="entry name" value="LysR-type_TF_proteobact-type"/>
</dbReference>
<dbReference type="SUPFAM" id="SSF46785">
    <property type="entry name" value="Winged helix' DNA-binding domain"/>
    <property type="match status" value="1"/>
</dbReference>